<dbReference type="EMBL" id="JADIME010000026">
    <property type="protein sequence ID" value="MBO8464820.1"/>
    <property type="molecule type" value="Genomic_DNA"/>
</dbReference>
<dbReference type="SUPFAM" id="SSF52833">
    <property type="entry name" value="Thioredoxin-like"/>
    <property type="match status" value="1"/>
</dbReference>
<dbReference type="AlphaFoldDB" id="A0A9D9I2J8"/>
<gene>
    <name evidence="3" type="ORF">IAB93_02330</name>
</gene>
<dbReference type="InterPro" id="IPR013783">
    <property type="entry name" value="Ig-like_fold"/>
</dbReference>
<dbReference type="InterPro" id="IPR036249">
    <property type="entry name" value="Thioredoxin-like_sf"/>
</dbReference>
<dbReference type="PROSITE" id="PS00194">
    <property type="entry name" value="THIOREDOXIN_1"/>
    <property type="match status" value="1"/>
</dbReference>
<protein>
    <submittedName>
        <fullName evidence="3">Omp28-related outer membrane protein</fullName>
    </submittedName>
</protein>
<organism evidence="3 4">
    <name type="scientific">Candidatus Merdivivens pullistercoris</name>
    <dbReference type="NCBI Taxonomy" id="2840873"/>
    <lineage>
        <taxon>Bacteria</taxon>
        <taxon>Pseudomonadati</taxon>
        <taxon>Bacteroidota</taxon>
        <taxon>Bacteroidia</taxon>
        <taxon>Bacteroidales</taxon>
        <taxon>Muribaculaceae</taxon>
        <taxon>Muribaculaceae incertae sedis</taxon>
        <taxon>Candidatus Merdivivens</taxon>
    </lineage>
</organism>
<dbReference type="Gene3D" id="2.60.40.10">
    <property type="entry name" value="Immunoglobulins"/>
    <property type="match status" value="3"/>
</dbReference>
<dbReference type="InterPro" id="IPR021615">
    <property type="entry name" value="Omp28"/>
</dbReference>
<evidence type="ECO:0000313" key="3">
    <source>
        <dbReference type="EMBL" id="MBO8464820.1"/>
    </source>
</evidence>
<proteinExistence type="predicted"/>
<name>A0A9D9I2J8_9BACT</name>
<dbReference type="Pfam" id="PF13004">
    <property type="entry name" value="BACON"/>
    <property type="match status" value="2"/>
</dbReference>
<dbReference type="PROSITE" id="PS51257">
    <property type="entry name" value="PROKAR_LIPOPROTEIN"/>
    <property type="match status" value="1"/>
</dbReference>
<sequence>MIFNSRVFFYLFSIVLAVVSLSSCDKQGPDDPDFTEIVGNSIFVPNSAGETVTVQMEFDKDWYIENDSPWYTVRPMRGSAGTAQITVSVLTDNNDLKERVLGFHIITGDIDNVYYVIQDGVPGFNITESDAECVREGGNLVVTVEGNVKYDVSCEEDWLTVNSVQYDSTLLADGYSYSKYMVSRINVSVEANDSDFRKAYLMLTSNSEDSTKAIVTVEQMGDLVADYGSEFIRRSVVMRMTATWCGYCPFMNYGLEAASEQYPDHIIPINVHDITSEGGLAFPNANDFYTFFDVVSLPEGYVNYYAFLPNISSTARVTEFFEGLAREATSSLPSNTVVGGYASLEDGTISADIYVASKEAGEYALCVYLLEDGIIQDQTYQSGSDEGKDYVHDNVLRASITDNLLHGEAFSAQANGTQKFHFDFSVPYNVENQDNLHIVAFTLREGTYSGSVGAGNVEYKDYGYIVDNAVNMRLGKIENYAYEE</sequence>
<dbReference type="Proteomes" id="UP000823597">
    <property type="component" value="Unassembled WGS sequence"/>
</dbReference>
<dbReference type="InterPro" id="IPR017937">
    <property type="entry name" value="Thioredoxin_CS"/>
</dbReference>
<evidence type="ECO:0000256" key="1">
    <source>
        <dbReference type="ARBA" id="ARBA00023284"/>
    </source>
</evidence>
<dbReference type="InterPro" id="IPR024361">
    <property type="entry name" value="BACON"/>
</dbReference>
<evidence type="ECO:0000259" key="2">
    <source>
        <dbReference type="Pfam" id="PF13004"/>
    </source>
</evidence>
<evidence type="ECO:0000313" key="4">
    <source>
        <dbReference type="Proteomes" id="UP000823597"/>
    </source>
</evidence>
<keyword evidence="1" id="KW-0676">Redox-active center</keyword>
<reference evidence="3" key="1">
    <citation type="submission" date="2020-10" db="EMBL/GenBank/DDBJ databases">
        <authorList>
            <person name="Gilroy R."/>
        </authorList>
    </citation>
    <scope>NUCLEOTIDE SEQUENCE</scope>
    <source>
        <strain evidence="3">10037</strain>
    </source>
</reference>
<feature type="domain" description="BACON" evidence="2">
    <location>
        <begin position="61"/>
        <end position="105"/>
    </location>
</feature>
<accession>A0A9D9I2J8</accession>
<reference evidence="3" key="2">
    <citation type="journal article" date="2021" name="PeerJ">
        <title>Extensive microbial diversity within the chicken gut microbiome revealed by metagenomics and culture.</title>
        <authorList>
            <person name="Gilroy R."/>
            <person name="Ravi A."/>
            <person name="Getino M."/>
            <person name="Pursley I."/>
            <person name="Horton D.L."/>
            <person name="Alikhan N.F."/>
            <person name="Baker D."/>
            <person name="Gharbi K."/>
            <person name="Hall N."/>
            <person name="Watson M."/>
            <person name="Adriaenssens E.M."/>
            <person name="Foster-Nyarko E."/>
            <person name="Jarju S."/>
            <person name="Secka A."/>
            <person name="Antonio M."/>
            <person name="Oren A."/>
            <person name="Chaudhuri R.R."/>
            <person name="La Ragione R."/>
            <person name="Hildebrand F."/>
            <person name="Pallen M.J."/>
        </authorList>
    </citation>
    <scope>NUCLEOTIDE SEQUENCE</scope>
    <source>
        <strain evidence="3">10037</strain>
    </source>
</reference>
<comment type="caution">
    <text evidence="3">The sequence shown here is derived from an EMBL/GenBank/DDBJ whole genome shotgun (WGS) entry which is preliminary data.</text>
</comment>
<dbReference type="Pfam" id="PF11551">
    <property type="entry name" value="Omp28"/>
    <property type="match status" value="1"/>
</dbReference>
<feature type="domain" description="BACON" evidence="2">
    <location>
        <begin position="151"/>
        <end position="219"/>
    </location>
</feature>